<name>C8PDW7_9BACT</name>
<evidence type="ECO:0000256" key="6">
    <source>
        <dbReference type="SAM" id="MobiDB-lite"/>
    </source>
</evidence>
<feature type="region of interest" description="Disordered" evidence="6">
    <location>
        <begin position="355"/>
        <end position="381"/>
    </location>
</feature>
<keyword evidence="10" id="KW-1185">Reference proteome</keyword>
<dbReference type="GO" id="GO:0032153">
    <property type="term" value="C:cell division site"/>
    <property type="evidence" value="ECO:0007669"/>
    <property type="project" value="UniProtKB-UniRule"/>
</dbReference>
<comment type="subcellular location">
    <subcellularLocation>
        <location evidence="4">Cytoplasm</location>
    </subcellularLocation>
    <text evidence="4">Assembles at midcell at the inner surface of the cytoplasmic membrane.</text>
</comment>
<comment type="subunit">
    <text evidence="4">Homodimer. Polymerizes to form a dynamic ring structure in a strictly GTP-dependent manner. Interacts directly with several other division proteins.</text>
</comment>
<dbReference type="CDD" id="cd02201">
    <property type="entry name" value="FtsZ_type1"/>
    <property type="match status" value="1"/>
</dbReference>
<dbReference type="InterPro" id="IPR024757">
    <property type="entry name" value="FtsZ_C"/>
</dbReference>
<dbReference type="InterPro" id="IPR000158">
    <property type="entry name" value="Cell_div_FtsZ"/>
</dbReference>
<dbReference type="GO" id="GO:0051258">
    <property type="term" value="P:protein polymerization"/>
    <property type="evidence" value="ECO:0007669"/>
    <property type="project" value="UniProtKB-UniRule"/>
</dbReference>
<organism evidence="9 10">
    <name type="scientific">Campylobacter gracilis RM3268</name>
    <dbReference type="NCBI Taxonomy" id="553220"/>
    <lineage>
        <taxon>Bacteria</taxon>
        <taxon>Pseudomonadati</taxon>
        <taxon>Campylobacterota</taxon>
        <taxon>Epsilonproteobacteria</taxon>
        <taxon>Campylobacterales</taxon>
        <taxon>Campylobacteraceae</taxon>
        <taxon>Campylobacter</taxon>
    </lineage>
</organism>
<dbReference type="Gene3D" id="3.40.50.1440">
    <property type="entry name" value="Tubulin/FtsZ, GTPase domain"/>
    <property type="match status" value="1"/>
</dbReference>
<dbReference type="Gene3D" id="3.30.1330.20">
    <property type="entry name" value="Tubulin/FtsZ, C-terminal domain"/>
    <property type="match status" value="1"/>
</dbReference>
<feature type="compositionally biased region" description="Acidic residues" evidence="6">
    <location>
        <begin position="362"/>
        <end position="372"/>
    </location>
</feature>
<dbReference type="NCBIfam" id="TIGR00065">
    <property type="entry name" value="ftsZ"/>
    <property type="match status" value="1"/>
</dbReference>
<dbReference type="SUPFAM" id="SSF52490">
    <property type="entry name" value="Tubulin nucleotide-binding domain-like"/>
    <property type="match status" value="1"/>
</dbReference>
<reference evidence="9 10" key="1">
    <citation type="submission" date="2009-07" db="EMBL/GenBank/DDBJ databases">
        <authorList>
            <person name="Madupu R."/>
            <person name="Sebastian Y."/>
            <person name="Durkin A.S."/>
            <person name="Torralba M."/>
            <person name="Methe B."/>
            <person name="Sutton G.G."/>
            <person name="Strausberg R.L."/>
            <person name="Nelson K.E."/>
        </authorList>
    </citation>
    <scope>NUCLEOTIDE SEQUENCE [LARGE SCALE GENOMIC DNA]</scope>
    <source>
        <strain evidence="9 10">RM3268</strain>
    </source>
</reference>
<comment type="similarity">
    <text evidence="1 4">Belongs to the FtsZ family.</text>
</comment>
<keyword evidence="2 4" id="KW-0547">Nucleotide-binding</keyword>
<evidence type="ECO:0000256" key="4">
    <source>
        <dbReference type="HAMAP-Rule" id="MF_00909"/>
    </source>
</evidence>
<dbReference type="GO" id="GO:0043093">
    <property type="term" value="P:FtsZ-dependent cytokinesis"/>
    <property type="evidence" value="ECO:0007669"/>
    <property type="project" value="UniProtKB-UniRule"/>
</dbReference>
<dbReference type="Pfam" id="PF00091">
    <property type="entry name" value="Tubulin"/>
    <property type="match status" value="1"/>
</dbReference>
<comment type="function">
    <text evidence="4">Essential cell division protein that forms a contractile ring structure (Z ring) at the future cell division site. The regulation of the ring assembly controls the timing and the location of cell division. One of the functions of the FtsZ ring is to recruit other cell division proteins to the septum to produce a new cell wall between the dividing cells. Binds GTP and shows GTPase activity.</text>
</comment>
<keyword evidence="4 9" id="KW-0132">Cell division</keyword>
<feature type="domain" description="Tubulin/FtsZ GTPase" evidence="7">
    <location>
        <begin position="11"/>
        <end position="205"/>
    </location>
</feature>
<evidence type="ECO:0000259" key="7">
    <source>
        <dbReference type="SMART" id="SM00864"/>
    </source>
</evidence>
<dbReference type="Pfam" id="PF12327">
    <property type="entry name" value="FtsZ_C"/>
    <property type="match status" value="1"/>
</dbReference>
<dbReference type="AlphaFoldDB" id="C8PDW7"/>
<dbReference type="InterPro" id="IPR008280">
    <property type="entry name" value="Tub_FtsZ_C"/>
</dbReference>
<dbReference type="FunFam" id="3.40.50.1440:FF:000001">
    <property type="entry name" value="Cell division protein FtsZ"/>
    <property type="match status" value="1"/>
</dbReference>
<dbReference type="SUPFAM" id="SSF55307">
    <property type="entry name" value="Tubulin C-terminal domain-like"/>
    <property type="match status" value="1"/>
</dbReference>
<dbReference type="EMBL" id="ACYG01000005">
    <property type="protein sequence ID" value="EEV18840.1"/>
    <property type="molecule type" value="Genomic_DNA"/>
</dbReference>
<dbReference type="PRINTS" id="PR00423">
    <property type="entry name" value="CELLDVISFTSZ"/>
</dbReference>
<feature type="binding site" evidence="4">
    <location>
        <position position="187"/>
    </location>
    <ligand>
        <name>GTP</name>
        <dbReference type="ChEBI" id="CHEBI:37565"/>
    </ligand>
</feature>
<protein>
    <recommendedName>
        <fullName evidence="4 5">Cell division protein FtsZ</fullName>
    </recommendedName>
</protein>
<dbReference type="GO" id="GO:0000917">
    <property type="term" value="P:division septum assembly"/>
    <property type="evidence" value="ECO:0007669"/>
    <property type="project" value="UniProtKB-KW"/>
</dbReference>
<sequence>MEERKGIYGAKMKVIGVGGGGCNMINHMIREGFTKTDVELMVANTDAQALEKSIANTRILLGENTTKGLGCGMDPALAKMAAEENYDDLKDRLDYSDIVFVGSGLGGGTGTGAAPIVAKAAKEKKALTIGVVTTPFGFEGKKRMRLAQEGLEELKKECDSIIVIPNQNLLKIIDKKTGLKDAFKIVDNVLFQAVNGMISVILESGDSDINVDYADVKKVMTHRGLALMGIGVSEGDGAAEEALKSAIQSPLLDNTSIHGAMGVLVHFKMSPDCSLLEIESAMNIIEDTVDKDADVTWGTTTDPKMENNRVEVTLIATGFERSIEEKKQVASDNVADRRKALLESMGRNSIFSRQKVSSGDFNGDETYDELDEPAFLRNQMD</sequence>
<dbReference type="InterPro" id="IPR045061">
    <property type="entry name" value="FtsZ/CetZ"/>
</dbReference>
<dbReference type="PANTHER" id="PTHR30314:SF3">
    <property type="entry name" value="MITOCHONDRIAL DIVISION PROTEIN FSZA"/>
    <property type="match status" value="1"/>
</dbReference>
<comment type="caution">
    <text evidence="9">The sequence shown here is derived from an EMBL/GenBank/DDBJ whole genome shotgun (WGS) entry which is preliminary data.</text>
</comment>
<dbReference type="InterPro" id="IPR037103">
    <property type="entry name" value="Tubulin/FtsZ-like_C"/>
</dbReference>
<dbReference type="InterPro" id="IPR003008">
    <property type="entry name" value="Tubulin_FtsZ_GTPase"/>
</dbReference>
<keyword evidence="3 4" id="KW-0342">GTP-binding</keyword>
<dbReference type="SMART" id="SM00864">
    <property type="entry name" value="Tubulin"/>
    <property type="match status" value="1"/>
</dbReference>
<evidence type="ECO:0000256" key="1">
    <source>
        <dbReference type="ARBA" id="ARBA00009690"/>
    </source>
</evidence>
<keyword evidence="4" id="KW-0131">Cell cycle</keyword>
<proteinExistence type="inferred from homology"/>
<dbReference type="GO" id="GO:0005737">
    <property type="term" value="C:cytoplasm"/>
    <property type="evidence" value="ECO:0007669"/>
    <property type="project" value="UniProtKB-SubCell"/>
</dbReference>
<feature type="binding site" evidence="4">
    <location>
        <position position="143"/>
    </location>
    <ligand>
        <name>GTP</name>
        <dbReference type="ChEBI" id="CHEBI:37565"/>
    </ligand>
</feature>
<dbReference type="InterPro" id="IPR036525">
    <property type="entry name" value="Tubulin/FtsZ_GTPase_sf"/>
</dbReference>
<dbReference type="GO" id="GO:0003924">
    <property type="term" value="F:GTPase activity"/>
    <property type="evidence" value="ECO:0007669"/>
    <property type="project" value="UniProtKB-UniRule"/>
</dbReference>
<dbReference type="eggNOG" id="COG0206">
    <property type="taxonomic scope" value="Bacteria"/>
</dbReference>
<evidence type="ECO:0000256" key="3">
    <source>
        <dbReference type="ARBA" id="ARBA00023134"/>
    </source>
</evidence>
<evidence type="ECO:0000259" key="8">
    <source>
        <dbReference type="SMART" id="SM00865"/>
    </source>
</evidence>
<dbReference type="InterPro" id="IPR018316">
    <property type="entry name" value="Tubulin/FtsZ_2-layer-sand-dom"/>
</dbReference>
<feature type="binding site" evidence="4">
    <location>
        <begin position="108"/>
        <end position="110"/>
    </location>
    <ligand>
        <name>GTP</name>
        <dbReference type="ChEBI" id="CHEBI:37565"/>
    </ligand>
</feature>
<feature type="binding site" evidence="4">
    <location>
        <begin position="19"/>
        <end position="23"/>
    </location>
    <ligand>
        <name>GTP</name>
        <dbReference type="ChEBI" id="CHEBI:37565"/>
    </ligand>
</feature>
<evidence type="ECO:0000313" key="10">
    <source>
        <dbReference type="Proteomes" id="UP000005709"/>
    </source>
</evidence>
<gene>
    <name evidence="4 9" type="primary">ftsZ</name>
    <name evidence="9" type="ORF">CAMGR0001_2316</name>
</gene>
<dbReference type="SMART" id="SM00865">
    <property type="entry name" value="Tubulin_C"/>
    <property type="match status" value="1"/>
</dbReference>
<feature type="binding site" evidence="4">
    <location>
        <position position="139"/>
    </location>
    <ligand>
        <name>GTP</name>
        <dbReference type="ChEBI" id="CHEBI:37565"/>
    </ligand>
</feature>
<keyword evidence="4" id="KW-0717">Septation</keyword>
<dbReference type="GO" id="GO:0005525">
    <property type="term" value="F:GTP binding"/>
    <property type="evidence" value="ECO:0007669"/>
    <property type="project" value="UniProtKB-UniRule"/>
</dbReference>
<feature type="domain" description="Tubulin/FtsZ 2-layer sandwich" evidence="8">
    <location>
        <begin position="209"/>
        <end position="328"/>
    </location>
</feature>
<dbReference type="Proteomes" id="UP000005709">
    <property type="component" value="Unassembled WGS sequence"/>
</dbReference>
<dbReference type="STRING" id="824.CGRAC_1281"/>
<evidence type="ECO:0000256" key="5">
    <source>
        <dbReference type="NCBIfam" id="TIGR00065"/>
    </source>
</evidence>
<accession>C8PDW7</accession>
<evidence type="ECO:0000256" key="2">
    <source>
        <dbReference type="ARBA" id="ARBA00022741"/>
    </source>
</evidence>
<dbReference type="PANTHER" id="PTHR30314">
    <property type="entry name" value="CELL DIVISION PROTEIN FTSZ-RELATED"/>
    <property type="match status" value="1"/>
</dbReference>
<keyword evidence="4" id="KW-0963">Cytoplasm</keyword>
<evidence type="ECO:0000313" key="9">
    <source>
        <dbReference type="EMBL" id="EEV18840.1"/>
    </source>
</evidence>
<dbReference type="HAMAP" id="MF_00909">
    <property type="entry name" value="FtsZ"/>
    <property type="match status" value="1"/>
</dbReference>